<dbReference type="EC" id="1.5.1.2" evidence="6 7"/>
<dbReference type="PANTHER" id="PTHR11645">
    <property type="entry name" value="PYRROLINE-5-CARBOXYLATE REDUCTASE"/>
    <property type="match status" value="1"/>
</dbReference>
<keyword evidence="4 6" id="KW-0560">Oxidoreductase</keyword>
<keyword evidence="6" id="KW-0963">Cytoplasm</keyword>
<dbReference type="Gene3D" id="1.10.3730.10">
    <property type="entry name" value="ProC C-terminal domain-like"/>
    <property type="match status" value="1"/>
</dbReference>
<dbReference type="Proteomes" id="UP000469424">
    <property type="component" value="Unassembled WGS sequence"/>
</dbReference>
<feature type="domain" description="Pyrroline-5-carboxylate reductase catalytic N-terminal" evidence="10">
    <location>
        <begin position="7"/>
        <end position="98"/>
    </location>
</feature>
<comment type="catalytic activity">
    <reaction evidence="6 9">
        <text>L-proline + NADP(+) = (S)-1-pyrroline-5-carboxylate + NADPH + 2 H(+)</text>
        <dbReference type="Rhea" id="RHEA:14109"/>
        <dbReference type="ChEBI" id="CHEBI:15378"/>
        <dbReference type="ChEBI" id="CHEBI:17388"/>
        <dbReference type="ChEBI" id="CHEBI:57783"/>
        <dbReference type="ChEBI" id="CHEBI:58349"/>
        <dbReference type="ChEBI" id="CHEBI:60039"/>
        <dbReference type="EC" id="1.5.1.2"/>
    </reaction>
</comment>
<dbReference type="EMBL" id="VUNA01000009">
    <property type="protein sequence ID" value="MST70797.1"/>
    <property type="molecule type" value="Genomic_DNA"/>
</dbReference>
<dbReference type="Pfam" id="PF03807">
    <property type="entry name" value="F420_oxidored"/>
    <property type="match status" value="1"/>
</dbReference>
<evidence type="ECO:0000256" key="1">
    <source>
        <dbReference type="ARBA" id="ARBA00005525"/>
    </source>
</evidence>
<comment type="function">
    <text evidence="5 6">Catalyzes the reduction of 1-pyrroline-5-carboxylate (PCA) to L-proline.</text>
</comment>
<dbReference type="HAMAP" id="MF_01925">
    <property type="entry name" value="P5C_reductase"/>
    <property type="match status" value="1"/>
</dbReference>
<dbReference type="NCBIfam" id="TIGR00112">
    <property type="entry name" value="proC"/>
    <property type="match status" value="1"/>
</dbReference>
<evidence type="ECO:0000256" key="6">
    <source>
        <dbReference type="HAMAP-Rule" id="MF_01925"/>
    </source>
</evidence>
<evidence type="ECO:0000259" key="11">
    <source>
        <dbReference type="Pfam" id="PF14748"/>
    </source>
</evidence>
<dbReference type="PANTHER" id="PTHR11645:SF0">
    <property type="entry name" value="PYRROLINE-5-CARBOXYLATE REDUCTASE 3"/>
    <property type="match status" value="1"/>
</dbReference>
<proteinExistence type="inferred from homology"/>
<reference evidence="12 13" key="1">
    <citation type="submission" date="2019-08" db="EMBL/GenBank/DDBJ databases">
        <title>In-depth cultivation of the pig gut microbiome towards novel bacterial diversity and tailored functional studies.</title>
        <authorList>
            <person name="Wylensek D."/>
            <person name="Hitch T.C.A."/>
            <person name="Clavel T."/>
        </authorList>
    </citation>
    <scope>NUCLEOTIDE SEQUENCE [LARGE SCALE GENOMIC DNA]</scope>
    <source>
        <strain evidence="12 13">WCA-MUC-591-APC-4B</strain>
    </source>
</reference>
<dbReference type="PIRSF" id="PIRSF000193">
    <property type="entry name" value="Pyrrol-5-carb_rd"/>
    <property type="match status" value="1"/>
</dbReference>
<dbReference type="GO" id="GO:0004735">
    <property type="term" value="F:pyrroline-5-carboxylate reductase activity"/>
    <property type="evidence" value="ECO:0007669"/>
    <property type="project" value="UniProtKB-UniRule"/>
</dbReference>
<evidence type="ECO:0000256" key="7">
    <source>
        <dbReference type="NCBIfam" id="TIGR00112"/>
    </source>
</evidence>
<dbReference type="SUPFAM" id="SSF51735">
    <property type="entry name" value="NAD(P)-binding Rossmann-fold domains"/>
    <property type="match status" value="1"/>
</dbReference>
<dbReference type="AlphaFoldDB" id="A0A6N7X5A3"/>
<dbReference type="InterPro" id="IPR028939">
    <property type="entry name" value="P5C_Rdtase_cat_N"/>
</dbReference>
<keyword evidence="13" id="KW-1185">Reference proteome</keyword>
<comment type="caution">
    <text evidence="12">The sequence shown here is derived from an EMBL/GenBank/DDBJ whole genome shotgun (WGS) entry which is preliminary data.</text>
</comment>
<comment type="catalytic activity">
    <reaction evidence="6">
        <text>L-proline + NAD(+) = (S)-1-pyrroline-5-carboxylate + NADH + 2 H(+)</text>
        <dbReference type="Rhea" id="RHEA:14105"/>
        <dbReference type="ChEBI" id="CHEBI:15378"/>
        <dbReference type="ChEBI" id="CHEBI:17388"/>
        <dbReference type="ChEBI" id="CHEBI:57540"/>
        <dbReference type="ChEBI" id="CHEBI:57945"/>
        <dbReference type="ChEBI" id="CHEBI:60039"/>
        <dbReference type="EC" id="1.5.1.2"/>
    </reaction>
</comment>
<feature type="binding site" evidence="8">
    <location>
        <begin position="11"/>
        <end position="16"/>
    </location>
    <ligand>
        <name>NADP(+)</name>
        <dbReference type="ChEBI" id="CHEBI:58349"/>
    </ligand>
</feature>
<name>A0A6N7X5A3_9FIRM</name>
<feature type="domain" description="Pyrroline-5-carboxylate reductase dimerisation" evidence="11">
    <location>
        <begin position="165"/>
        <end position="259"/>
    </location>
</feature>
<dbReference type="PROSITE" id="PS00521">
    <property type="entry name" value="P5CR"/>
    <property type="match status" value="1"/>
</dbReference>
<keyword evidence="6 9" id="KW-0028">Amino-acid biosynthesis</keyword>
<dbReference type="InterPro" id="IPR029036">
    <property type="entry name" value="P5CR_dimer"/>
</dbReference>
<accession>A0A6N7X5A3</accession>
<dbReference type="RefSeq" id="WP_154554361.1">
    <property type="nucleotide sequence ID" value="NZ_VUNA01000009.1"/>
</dbReference>
<evidence type="ECO:0000256" key="4">
    <source>
        <dbReference type="ARBA" id="ARBA00023002"/>
    </source>
</evidence>
<keyword evidence="2 6" id="KW-0641">Proline biosynthesis</keyword>
<dbReference type="SUPFAM" id="SSF48179">
    <property type="entry name" value="6-phosphogluconate dehydrogenase C-terminal domain-like"/>
    <property type="match status" value="1"/>
</dbReference>
<dbReference type="UniPathway" id="UPA00098">
    <property type="reaction ID" value="UER00361"/>
</dbReference>
<dbReference type="GO" id="GO:0005737">
    <property type="term" value="C:cytoplasm"/>
    <property type="evidence" value="ECO:0007669"/>
    <property type="project" value="UniProtKB-SubCell"/>
</dbReference>
<comment type="similarity">
    <text evidence="1 6 9">Belongs to the pyrroline-5-carboxylate reductase family.</text>
</comment>
<dbReference type="Gene3D" id="3.40.50.720">
    <property type="entry name" value="NAD(P)-binding Rossmann-like Domain"/>
    <property type="match status" value="1"/>
</dbReference>
<dbReference type="InterPro" id="IPR000304">
    <property type="entry name" value="Pyrroline-COOH_reductase"/>
</dbReference>
<dbReference type="FunFam" id="1.10.3730.10:FF:000001">
    <property type="entry name" value="Pyrroline-5-carboxylate reductase"/>
    <property type="match status" value="1"/>
</dbReference>
<evidence type="ECO:0000256" key="8">
    <source>
        <dbReference type="PIRSR" id="PIRSR000193-1"/>
    </source>
</evidence>
<protein>
    <recommendedName>
        <fullName evidence="6 7">Pyrroline-5-carboxylate reductase</fullName>
        <shortName evidence="6">P5C reductase</shortName>
        <shortName evidence="6">P5CR</shortName>
        <ecNumber evidence="6 7">1.5.1.2</ecNumber>
    </recommendedName>
    <alternativeName>
        <fullName evidence="6">PCA reductase</fullName>
    </alternativeName>
</protein>
<comment type="subcellular location">
    <subcellularLocation>
        <location evidence="6">Cytoplasm</location>
    </subcellularLocation>
</comment>
<comment type="pathway">
    <text evidence="6 9">Amino-acid biosynthesis; L-proline biosynthesis; L-proline from L-glutamate 5-semialdehyde: step 1/1.</text>
</comment>
<evidence type="ECO:0000256" key="3">
    <source>
        <dbReference type="ARBA" id="ARBA00022857"/>
    </source>
</evidence>
<organism evidence="12 13">
    <name type="scientific">Mogibacterium kristiansenii</name>
    <dbReference type="NCBI Taxonomy" id="2606708"/>
    <lineage>
        <taxon>Bacteria</taxon>
        <taxon>Bacillati</taxon>
        <taxon>Bacillota</taxon>
        <taxon>Clostridia</taxon>
        <taxon>Peptostreptococcales</taxon>
        <taxon>Anaerovoracaceae</taxon>
        <taxon>Mogibacterium</taxon>
    </lineage>
</organism>
<dbReference type="InterPro" id="IPR036291">
    <property type="entry name" value="NAD(P)-bd_dom_sf"/>
</dbReference>
<keyword evidence="3 6" id="KW-0521">NADP</keyword>
<gene>
    <name evidence="6 12" type="primary">proC</name>
    <name evidence="12" type="ORF">FYJ65_05515</name>
</gene>
<evidence type="ECO:0000313" key="12">
    <source>
        <dbReference type="EMBL" id="MST70797.1"/>
    </source>
</evidence>
<evidence type="ECO:0000313" key="13">
    <source>
        <dbReference type="Proteomes" id="UP000469424"/>
    </source>
</evidence>
<evidence type="ECO:0000256" key="9">
    <source>
        <dbReference type="RuleBase" id="RU003903"/>
    </source>
</evidence>
<dbReference type="InterPro" id="IPR053790">
    <property type="entry name" value="P5CR-like_CS"/>
</dbReference>
<evidence type="ECO:0000259" key="10">
    <source>
        <dbReference type="Pfam" id="PF03807"/>
    </source>
</evidence>
<dbReference type="InterPro" id="IPR008927">
    <property type="entry name" value="6-PGluconate_DH-like_C_sf"/>
</dbReference>
<evidence type="ECO:0000256" key="2">
    <source>
        <dbReference type="ARBA" id="ARBA00022650"/>
    </source>
</evidence>
<sequence>MNAENTRIGIIGLGSMSSAIVRGFITHGGIDATRITASARNRARLENNCKALGIHPGTTAEVAENSDIVIVGVIPTQVENVLREVRDLLPGKIIVSIAYGVSHQRYMELLPEGCHVICVVPNTPIEVGKGVLVCSNDHSLTEEQLEIFNELFGSIALIELLPPELLDLGGIVAGSTPAFMDIVIESLADAAVLHGMPRATAYRLVEKMMEGSAAYAMETGSHPAALKDGVCSPGGATIKGVATLETSGLRGALIQAIVDIMK</sequence>
<dbReference type="GO" id="GO:0055129">
    <property type="term" value="P:L-proline biosynthetic process"/>
    <property type="evidence" value="ECO:0007669"/>
    <property type="project" value="UniProtKB-UniRule"/>
</dbReference>
<evidence type="ECO:0000256" key="5">
    <source>
        <dbReference type="ARBA" id="ARBA00058118"/>
    </source>
</evidence>
<dbReference type="Pfam" id="PF14748">
    <property type="entry name" value="P5CR_dimer"/>
    <property type="match status" value="1"/>
</dbReference>